<sequence>MDGWIQNDNNENIFDPIEINESFQKFYEKLYSSEIGPNTSEINNFLDKIQIPKISEVIKGKLEKEITLMELSTAIDSIKVGKTPGPDGIPIEIYKVFKYRLMAPLLEMFKESFHNGILPTSLRGALITLLPKPGKPNNKCENFRPISLLNVDLKILSKVIARRLEKIIPKIMDKDQNVQGRQGFHNARRILNILF</sequence>
<reference evidence="1 2" key="1">
    <citation type="journal article" date="2011" name="Genome Biol. Evol.">
        <title>Integration of the genetic map and genome assembly of fugu facilitates insights into distinct features of genome evolution in teleosts and mammals.</title>
        <authorList>
            <person name="Kai W."/>
            <person name="Kikuchi K."/>
            <person name="Tohari S."/>
            <person name="Chew A.K."/>
            <person name="Tay A."/>
            <person name="Fujiwara A."/>
            <person name="Hosoya S."/>
            <person name="Suetake H."/>
            <person name="Naruse K."/>
            <person name="Brenner S."/>
            <person name="Suzuki Y."/>
            <person name="Venkatesh B."/>
        </authorList>
    </citation>
    <scope>NUCLEOTIDE SEQUENCE [LARGE SCALE GENOMIC DNA]</scope>
</reference>
<dbReference type="SUPFAM" id="SSF56672">
    <property type="entry name" value="DNA/RNA polymerases"/>
    <property type="match status" value="1"/>
</dbReference>
<evidence type="ECO:0000313" key="1">
    <source>
        <dbReference type="Ensembl" id="ENSTRUP00000076032.1"/>
    </source>
</evidence>
<dbReference type="Proteomes" id="UP000005226">
    <property type="component" value="Chromosome 20"/>
</dbReference>
<organism evidence="1 2">
    <name type="scientific">Takifugu rubripes</name>
    <name type="common">Japanese pufferfish</name>
    <name type="synonym">Fugu rubripes</name>
    <dbReference type="NCBI Taxonomy" id="31033"/>
    <lineage>
        <taxon>Eukaryota</taxon>
        <taxon>Metazoa</taxon>
        <taxon>Chordata</taxon>
        <taxon>Craniata</taxon>
        <taxon>Vertebrata</taxon>
        <taxon>Euteleostomi</taxon>
        <taxon>Actinopterygii</taxon>
        <taxon>Neopterygii</taxon>
        <taxon>Teleostei</taxon>
        <taxon>Neoteleostei</taxon>
        <taxon>Acanthomorphata</taxon>
        <taxon>Eupercaria</taxon>
        <taxon>Tetraodontiformes</taxon>
        <taxon>Tetradontoidea</taxon>
        <taxon>Tetraodontidae</taxon>
        <taxon>Takifugu</taxon>
    </lineage>
</organism>
<reference evidence="1" key="2">
    <citation type="submission" date="2025-08" db="UniProtKB">
        <authorList>
            <consortium name="Ensembl"/>
        </authorList>
    </citation>
    <scope>IDENTIFICATION</scope>
</reference>
<dbReference type="InParanoid" id="A0A674NQL5"/>
<evidence type="ECO:0008006" key="3">
    <source>
        <dbReference type="Google" id="ProtNLM"/>
    </source>
</evidence>
<dbReference type="OMA" id="EARIMKP"/>
<dbReference type="Ensembl" id="ENSTRUT00000086645.1">
    <property type="protein sequence ID" value="ENSTRUP00000076032.1"/>
    <property type="gene ID" value="ENSTRUG00000028158.1"/>
</dbReference>
<dbReference type="PANTHER" id="PTHR19446">
    <property type="entry name" value="REVERSE TRANSCRIPTASES"/>
    <property type="match status" value="1"/>
</dbReference>
<reference evidence="1" key="3">
    <citation type="submission" date="2025-09" db="UniProtKB">
        <authorList>
            <consortium name="Ensembl"/>
        </authorList>
    </citation>
    <scope>IDENTIFICATION</scope>
</reference>
<dbReference type="AlphaFoldDB" id="A0A674NQL5"/>
<evidence type="ECO:0000313" key="2">
    <source>
        <dbReference type="Proteomes" id="UP000005226"/>
    </source>
</evidence>
<keyword evidence="2" id="KW-1185">Reference proteome</keyword>
<protein>
    <recommendedName>
        <fullName evidence="3">Reverse transcriptase domain-containing protein</fullName>
    </recommendedName>
</protein>
<accession>A0A674NQL5</accession>
<name>A0A674NQL5_TAKRU</name>
<dbReference type="GeneTree" id="ENSGT00940000163630"/>
<proteinExistence type="predicted"/>
<dbReference type="InterPro" id="IPR043502">
    <property type="entry name" value="DNA/RNA_pol_sf"/>
</dbReference>